<name>A0A3R5WMX8_9FIRM</name>
<sequence>MRKGTGKRVIAFFMAFIMALSVIFQSDMAIGGFAKVLAADTGGIATPTDADSEAQLADTGAIDLNADGYYAYLKNLPNGKIYTGNAIKIDSNIGVKKVGDTSGTTALSSTLYTISYENNVNAGTATAIITGKPDMNCTGTLTVTFTIRPKTISTAGWFYVGGTDASNKYSNSTSKYYTYQAQGVVPKIYVRSSANGPFLTEGVDYQVEYWNVDRAADIEREHMAMAHLRLSNQQRTAIML</sequence>
<dbReference type="Proteomes" id="UP000283295">
    <property type="component" value="Unassembled WGS sequence"/>
</dbReference>
<dbReference type="EMBL" id="QRVK01000030">
    <property type="protein sequence ID" value="RGS39706.1"/>
    <property type="molecule type" value="Genomic_DNA"/>
</dbReference>
<proteinExistence type="predicted"/>
<dbReference type="AlphaFoldDB" id="A0A3R5WMX8"/>
<dbReference type="OrthoDB" id="175224at2"/>
<evidence type="ECO:0000313" key="1">
    <source>
        <dbReference type="EMBL" id="RGS39706.1"/>
    </source>
</evidence>
<reference evidence="1 2" key="1">
    <citation type="submission" date="2018-08" db="EMBL/GenBank/DDBJ databases">
        <title>A genome reference for cultivated species of the human gut microbiota.</title>
        <authorList>
            <person name="Zou Y."/>
            <person name="Xue W."/>
            <person name="Luo G."/>
        </authorList>
    </citation>
    <scope>NUCLEOTIDE SEQUENCE [LARGE SCALE GENOMIC DNA]</scope>
    <source>
        <strain evidence="1 2">AF22-21</strain>
    </source>
</reference>
<organism evidence="1 2">
    <name type="scientific">Coprococcus eutactus</name>
    <dbReference type="NCBI Taxonomy" id="33043"/>
    <lineage>
        <taxon>Bacteria</taxon>
        <taxon>Bacillati</taxon>
        <taxon>Bacillota</taxon>
        <taxon>Clostridia</taxon>
        <taxon>Lachnospirales</taxon>
        <taxon>Lachnospiraceae</taxon>
        <taxon>Coprococcus</taxon>
    </lineage>
</organism>
<protein>
    <submittedName>
        <fullName evidence="1">Uncharacterized protein</fullName>
    </submittedName>
</protein>
<evidence type="ECO:0000313" key="2">
    <source>
        <dbReference type="Proteomes" id="UP000283295"/>
    </source>
</evidence>
<accession>A0A3R5WMX8</accession>
<gene>
    <name evidence="1" type="ORF">DWX94_10620</name>
</gene>
<comment type="caution">
    <text evidence="1">The sequence shown here is derived from an EMBL/GenBank/DDBJ whole genome shotgun (WGS) entry which is preliminary data.</text>
</comment>